<gene>
    <name evidence="4" type="ORF">GCM10023217_00730</name>
</gene>
<keyword evidence="1 2" id="KW-0238">DNA-binding</keyword>
<sequence>MTGPLMDEKDLTAKARIRNVALTRYAREGEDRVSMRSIAADAGVTVGLVQHHFGNKEGLRDAVEDLIVDYHVRALATVPTQGDPRAVSDARNLAVHRMLDANPAMVDYMRRVLLNPSTEANPLLTRLTELTRSEIVKLRAAGIASPDRSEAEQTVSLMMQQLGRLFLQPMADAMWDQLVDDGADQQPRLRVRVDYPSTS</sequence>
<comment type="caution">
    <text evidence="4">The sequence shown here is derived from an EMBL/GenBank/DDBJ whole genome shotgun (WGS) entry which is preliminary data.</text>
</comment>
<dbReference type="InterPro" id="IPR001647">
    <property type="entry name" value="HTH_TetR"/>
</dbReference>
<dbReference type="InterPro" id="IPR050109">
    <property type="entry name" value="HTH-type_TetR-like_transc_reg"/>
</dbReference>
<evidence type="ECO:0000259" key="3">
    <source>
        <dbReference type="PROSITE" id="PS50977"/>
    </source>
</evidence>
<keyword evidence="5" id="KW-1185">Reference proteome</keyword>
<dbReference type="PROSITE" id="PS50977">
    <property type="entry name" value="HTH_TETR_2"/>
    <property type="match status" value="1"/>
</dbReference>
<protein>
    <submittedName>
        <fullName evidence="4">TetR/AcrR family transcriptional regulator</fullName>
    </submittedName>
</protein>
<dbReference type="Pfam" id="PF00440">
    <property type="entry name" value="TetR_N"/>
    <property type="match status" value="1"/>
</dbReference>
<evidence type="ECO:0000256" key="1">
    <source>
        <dbReference type="ARBA" id="ARBA00023125"/>
    </source>
</evidence>
<dbReference type="EMBL" id="BAABIE010000001">
    <property type="protein sequence ID" value="GAA4737598.1"/>
    <property type="molecule type" value="Genomic_DNA"/>
</dbReference>
<dbReference type="Gene3D" id="1.10.357.10">
    <property type="entry name" value="Tetracycline Repressor, domain 2"/>
    <property type="match status" value="1"/>
</dbReference>
<dbReference type="InterPro" id="IPR009057">
    <property type="entry name" value="Homeodomain-like_sf"/>
</dbReference>
<dbReference type="RefSeq" id="WP_246993761.1">
    <property type="nucleotide sequence ID" value="NZ_BAABIE010000001.1"/>
</dbReference>
<dbReference type="SUPFAM" id="SSF46689">
    <property type="entry name" value="Homeodomain-like"/>
    <property type="match status" value="1"/>
</dbReference>
<evidence type="ECO:0000256" key="2">
    <source>
        <dbReference type="PROSITE-ProRule" id="PRU00335"/>
    </source>
</evidence>
<dbReference type="Proteomes" id="UP001500822">
    <property type="component" value="Unassembled WGS sequence"/>
</dbReference>
<feature type="domain" description="HTH tetR-type" evidence="3">
    <location>
        <begin position="11"/>
        <end position="71"/>
    </location>
</feature>
<reference evidence="5" key="1">
    <citation type="journal article" date="2019" name="Int. J. Syst. Evol. Microbiol.">
        <title>The Global Catalogue of Microorganisms (GCM) 10K type strain sequencing project: providing services to taxonomists for standard genome sequencing and annotation.</title>
        <authorList>
            <consortium name="The Broad Institute Genomics Platform"/>
            <consortium name="The Broad Institute Genome Sequencing Center for Infectious Disease"/>
            <person name="Wu L."/>
            <person name="Ma J."/>
        </authorList>
    </citation>
    <scope>NUCLEOTIDE SEQUENCE [LARGE SCALE GENOMIC DNA]</scope>
    <source>
        <strain evidence="5">JCM 18077</strain>
    </source>
</reference>
<evidence type="ECO:0000313" key="4">
    <source>
        <dbReference type="EMBL" id="GAA4737598.1"/>
    </source>
</evidence>
<proteinExistence type="predicted"/>
<dbReference type="PANTHER" id="PTHR30055:SF146">
    <property type="entry name" value="HTH-TYPE TRANSCRIPTIONAL DUAL REGULATOR CECR"/>
    <property type="match status" value="1"/>
</dbReference>
<accession>A0ABP8YTZ8</accession>
<evidence type="ECO:0000313" key="5">
    <source>
        <dbReference type="Proteomes" id="UP001500822"/>
    </source>
</evidence>
<name>A0ABP8YTZ8_9ACTN</name>
<feature type="DNA-binding region" description="H-T-H motif" evidence="2">
    <location>
        <begin position="34"/>
        <end position="53"/>
    </location>
</feature>
<organism evidence="4 5">
    <name type="scientific">Gordonia alkaliphila</name>
    <dbReference type="NCBI Taxonomy" id="1053547"/>
    <lineage>
        <taxon>Bacteria</taxon>
        <taxon>Bacillati</taxon>
        <taxon>Actinomycetota</taxon>
        <taxon>Actinomycetes</taxon>
        <taxon>Mycobacteriales</taxon>
        <taxon>Gordoniaceae</taxon>
        <taxon>Gordonia</taxon>
    </lineage>
</organism>
<dbReference type="PANTHER" id="PTHR30055">
    <property type="entry name" value="HTH-TYPE TRANSCRIPTIONAL REGULATOR RUTR"/>
    <property type="match status" value="1"/>
</dbReference>